<evidence type="ECO:0000313" key="4">
    <source>
        <dbReference type="EMBL" id="REE86533.1"/>
    </source>
</evidence>
<dbReference type="InterPro" id="IPR051121">
    <property type="entry name" value="FAH"/>
</dbReference>
<dbReference type="EMBL" id="QTTN01000010">
    <property type="protein sequence ID" value="REE86533.1"/>
    <property type="molecule type" value="Genomic_DNA"/>
</dbReference>
<proteinExistence type="inferred from homology"/>
<evidence type="ECO:0000256" key="1">
    <source>
        <dbReference type="ARBA" id="ARBA00010211"/>
    </source>
</evidence>
<comment type="caution">
    <text evidence="4">The sequence shown here is derived from an EMBL/GenBank/DDBJ whole genome shotgun (WGS) entry which is preliminary data.</text>
</comment>
<name>A0A3D9SAB9_9BACL</name>
<dbReference type="GO" id="GO:0046872">
    <property type="term" value="F:metal ion binding"/>
    <property type="evidence" value="ECO:0007669"/>
    <property type="project" value="UniProtKB-KW"/>
</dbReference>
<protein>
    <submittedName>
        <fullName evidence="4">2-dehydro-3-deoxy-D-arabinonate dehydratase</fullName>
    </submittedName>
</protein>
<dbReference type="Gene3D" id="3.90.850.10">
    <property type="entry name" value="Fumarylacetoacetase-like, C-terminal domain"/>
    <property type="match status" value="1"/>
</dbReference>
<keyword evidence="5" id="KW-1185">Reference proteome</keyword>
<reference evidence="4 5" key="1">
    <citation type="submission" date="2018-08" db="EMBL/GenBank/DDBJ databases">
        <title>Genomic Encyclopedia of Type Strains, Phase III (KMG-III): the genomes of soil and plant-associated and newly described type strains.</title>
        <authorList>
            <person name="Whitman W."/>
        </authorList>
    </citation>
    <scope>NUCLEOTIDE SEQUENCE [LARGE SCALE GENOMIC DNA]</scope>
    <source>
        <strain evidence="4 5">CGMCC 1.10966</strain>
    </source>
</reference>
<dbReference type="AlphaFoldDB" id="A0A3D9SAB9"/>
<keyword evidence="2" id="KW-0479">Metal-binding</keyword>
<dbReference type="PANTHER" id="PTHR42796:SF7">
    <property type="entry name" value="2-DEHYDRO-3-DEOXY-D-ARABINONATE DEHYDRATASE"/>
    <property type="match status" value="1"/>
</dbReference>
<dbReference type="GO" id="GO:0003824">
    <property type="term" value="F:catalytic activity"/>
    <property type="evidence" value="ECO:0007669"/>
    <property type="project" value="InterPro"/>
</dbReference>
<dbReference type="PANTHER" id="PTHR42796">
    <property type="entry name" value="FUMARYLACETOACETATE HYDROLASE DOMAIN-CONTAINING PROTEIN 2A-RELATED"/>
    <property type="match status" value="1"/>
</dbReference>
<dbReference type="Pfam" id="PF01557">
    <property type="entry name" value="FAA_hydrolase"/>
    <property type="match status" value="1"/>
</dbReference>
<comment type="similarity">
    <text evidence="1">Belongs to the FAH family.</text>
</comment>
<evidence type="ECO:0000259" key="3">
    <source>
        <dbReference type="Pfam" id="PF01557"/>
    </source>
</evidence>
<evidence type="ECO:0000256" key="2">
    <source>
        <dbReference type="ARBA" id="ARBA00022723"/>
    </source>
</evidence>
<evidence type="ECO:0000313" key="5">
    <source>
        <dbReference type="Proteomes" id="UP000256304"/>
    </source>
</evidence>
<gene>
    <name evidence="4" type="ORF">A8990_110143</name>
</gene>
<dbReference type="InterPro" id="IPR036663">
    <property type="entry name" value="Fumarylacetoacetase_C_sf"/>
</dbReference>
<organism evidence="4 5">
    <name type="scientific">Paenibacillus taihuensis</name>
    <dbReference type="NCBI Taxonomy" id="1156355"/>
    <lineage>
        <taxon>Bacteria</taxon>
        <taxon>Bacillati</taxon>
        <taxon>Bacillota</taxon>
        <taxon>Bacilli</taxon>
        <taxon>Bacillales</taxon>
        <taxon>Paenibacillaceae</taxon>
        <taxon>Paenibacillus</taxon>
    </lineage>
</organism>
<sequence>MRIVRVMNESTQAIELLALTDEDIAYKLPVSSFPALLEAARAERAAPKAWVSSWLADNPEAVRPWRAETEAVLLPHEPAEVWAAGVTYERTRAAKSEVVSKSKGKGECECKCEGEGNIAAKSEPTIYDKVYEADRPELFFKSTASRLGAPGGHVRLRTDSLSQVPEPELVLVLTYDGEIAGFTAGNDLSARDIEKANPLYIPQAKIWNGSCSIGPAIRLADPAENPYDWTITCSIARDEQELWQASASVGQLKRSITDLAAYLFRDNIFEDGVCLFTGTCIVPPEPFTLQSGDRIDIHIDRIGKLVNFVK</sequence>
<dbReference type="InterPro" id="IPR011234">
    <property type="entry name" value="Fumarylacetoacetase-like_C"/>
</dbReference>
<feature type="domain" description="Fumarylacetoacetase-like C-terminal" evidence="3">
    <location>
        <begin position="134"/>
        <end position="309"/>
    </location>
</feature>
<dbReference type="SUPFAM" id="SSF56529">
    <property type="entry name" value="FAH"/>
    <property type="match status" value="1"/>
</dbReference>
<dbReference type="RefSeq" id="WP_181909512.1">
    <property type="nucleotide sequence ID" value="NZ_QTTN01000010.1"/>
</dbReference>
<accession>A0A3D9SAB9</accession>
<dbReference type="GO" id="GO:0044281">
    <property type="term" value="P:small molecule metabolic process"/>
    <property type="evidence" value="ECO:0007669"/>
    <property type="project" value="UniProtKB-ARBA"/>
</dbReference>
<dbReference type="Proteomes" id="UP000256304">
    <property type="component" value="Unassembled WGS sequence"/>
</dbReference>